<gene>
    <name evidence="10" type="ORF">H0H81_008170</name>
</gene>
<dbReference type="PANTHER" id="PTHR33577">
    <property type="entry name" value="STERIGMATOCYSTIN BIOSYNTHESIS PEROXIDASE STCC-RELATED"/>
    <property type="match status" value="1"/>
</dbReference>
<dbReference type="Pfam" id="PF01328">
    <property type="entry name" value="Peroxidase_2"/>
    <property type="match status" value="1"/>
</dbReference>
<evidence type="ECO:0000313" key="11">
    <source>
        <dbReference type="Proteomes" id="UP000717328"/>
    </source>
</evidence>
<dbReference type="InterPro" id="IPR000028">
    <property type="entry name" value="Chloroperoxidase"/>
</dbReference>
<name>A0A9P7FSS6_9AGAR</name>
<evidence type="ECO:0000256" key="7">
    <source>
        <dbReference type="ARBA" id="ARBA00025795"/>
    </source>
</evidence>
<dbReference type="PANTHER" id="PTHR33577:SF9">
    <property type="entry name" value="PEROXIDASE STCC"/>
    <property type="match status" value="1"/>
</dbReference>
<protein>
    <recommendedName>
        <fullName evidence="9">Heme haloperoxidase family profile domain-containing protein</fullName>
    </recommendedName>
</protein>
<evidence type="ECO:0000256" key="6">
    <source>
        <dbReference type="ARBA" id="ARBA00023004"/>
    </source>
</evidence>
<dbReference type="Proteomes" id="UP000717328">
    <property type="component" value="Unassembled WGS sequence"/>
</dbReference>
<evidence type="ECO:0000256" key="4">
    <source>
        <dbReference type="ARBA" id="ARBA00022723"/>
    </source>
</evidence>
<evidence type="ECO:0000256" key="2">
    <source>
        <dbReference type="ARBA" id="ARBA00022559"/>
    </source>
</evidence>
<dbReference type="OrthoDB" id="407298at2759"/>
<reference evidence="10" key="2">
    <citation type="submission" date="2021-10" db="EMBL/GenBank/DDBJ databases">
        <title>Phylogenomics reveals ancestral predisposition of the termite-cultivated fungus Termitomyces towards a domesticated lifestyle.</title>
        <authorList>
            <person name="Auxier B."/>
            <person name="Grum-Grzhimaylo A."/>
            <person name="Cardenas M.E."/>
            <person name="Lodge J.D."/>
            <person name="Laessoe T."/>
            <person name="Pedersen O."/>
            <person name="Smith M.E."/>
            <person name="Kuyper T.W."/>
            <person name="Franco-Molano E.A."/>
            <person name="Baroni T.J."/>
            <person name="Aanen D.K."/>
        </authorList>
    </citation>
    <scope>NUCLEOTIDE SEQUENCE</scope>
    <source>
        <strain evidence="10">D49</strain>
    </source>
</reference>
<keyword evidence="3" id="KW-0349">Heme</keyword>
<dbReference type="InterPro" id="IPR036851">
    <property type="entry name" value="Chloroperoxidase-like_sf"/>
</dbReference>
<dbReference type="AlphaFoldDB" id="A0A9P7FSS6"/>
<evidence type="ECO:0000256" key="3">
    <source>
        <dbReference type="ARBA" id="ARBA00022617"/>
    </source>
</evidence>
<feature type="domain" description="Heme haloperoxidase family profile" evidence="9">
    <location>
        <begin position="30"/>
        <end position="311"/>
    </location>
</feature>
<dbReference type="EMBL" id="JABCKI010005938">
    <property type="protein sequence ID" value="KAG5636396.1"/>
    <property type="molecule type" value="Genomic_DNA"/>
</dbReference>
<comment type="cofactor">
    <cofactor evidence="1">
        <name>heme b</name>
        <dbReference type="ChEBI" id="CHEBI:60344"/>
    </cofactor>
</comment>
<organism evidence="10 11">
    <name type="scientific">Sphagnurus paluster</name>
    <dbReference type="NCBI Taxonomy" id="117069"/>
    <lineage>
        <taxon>Eukaryota</taxon>
        <taxon>Fungi</taxon>
        <taxon>Dikarya</taxon>
        <taxon>Basidiomycota</taxon>
        <taxon>Agaricomycotina</taxon>
        <taxon>Agaricomycetes</taxon>
        <taxon>Agaricomycetidae</taxon>
        <taxon>Agaricales</taxon>
        <taxon>Tricholomatineae</taxon>
        <taxon>Lyophyllaceae</taxon>
        <taxon>Sphagnurus</taxon>
    </lineage>
</organism>
<dbReference type="SUPFAM" id="SSF47571">
    <property type="entry name" value="Cloroperoxidase"/>
    <property type="match status" value="1"/>
</dbReference>
<keyword evidence="4" id="KW-0479">Metal-binding</keyword>
<accession>A0A9P7FSS6</accession>
<comment type="similarity">
    <text evidence="7">Belongs to the chloroperoxidase family.</text>
</comment>
<feature type="compositionally biased region" description="Low complexity" evidence="8">
    <location>
        <begin position="127"/>
        <end position="137"/>
    </location>
</feature>
<dbReference type="GO" id="GO:0004601">
    <property type="term" value="F:peroxidase activity"/>
    <property type="evidence" value="ECO:0007669"/>
    <property type="project" value="UniProtKB-KW"/>
</dbReference>
<dbReference type="GO" id="GO:0046872">
    <property type="term" value="F:metal ion binding"/>
    <property type="evidence" value="ECO:0007669"/>
    <property type="project" value="UniProtKB-KW"/>
</dbReference>
<evidence type="ECO:0000256" key="1">
    <source>
        <dbReference type="ARBA" id="ARBA00001970"/>
    </source>
</evidence>
<reference evidence="10" key="1">
    <citation type="submission" date="2021-02" db="EMBL/GenBank/DDBJ databases">
        <authorList>
            <person name="Nieuwenhuis M."/>
            <person name="Van De Peppel L.J.J."/>
        </authorList>
    </citation>
    <scope>NUCLEOTIDE SEQUENCE</scope>
    <source>
        <strain evidence="10">D49</strain>
    </source>
</reference>
<keyword evidence="5" id="KW-0560">Oxidoreductase</keyword>
<evidence type="ECO:0000313" key="10">
    <source>
        <dbReference type="EMBL" id="KAG5636396.1"/>
    </source>
</evidence>
<evidence type="ECO:0000256" key="8">
    <source>
        <dbReference type="SAM" id="MobiDB-lite"/>
    </source>
</evidence>
<dbReference type="Gene3D" id="1.10.489.10">
    <property type="entry name" value="Chloroperoxidase-like"/>
    <property type="match status" value="1"/>
</dbReference>
<sequence length="323" mass="34109">MSAFTTSTSIRAHEPLYSKYESQTRSMCACAFAFVPATPSASRSPCPALNTLANHGYIPRNGIAIPFWTLFGAIKHVYNLSTPLALLLTTVGYLTSGTFVLFNFKDNNSTRNPACPHTEKHPDHTNTASATSTSPSPSPLASLGRFLCALPLPSWTLDLSALSVRGPYKIAHDGSLVHPDGVTSCAPDPVLLAQVVDAAADPAEPEAGLTLAGLGRLHAARTAALEPGHALSALHEKIALGECGLAWCVMRAGAGAGAGGEMMGRRGTTSKDGIPPAVLREWFGEERLPGGWWGDCGRRPVRTVGLRDAARRAKEVGMFANVR</sequence>
<dbReference type="PROSITE" id="PS51405">
    <property type="entry name" value="HEME_HALOPEROXIDASE"/>
    <property type="match status" value="1"/>
</dbReference>
<keyword evidence="11" id="KW-1185">Reference proteome</keyword>
<evidence type="ECO:0000259" key="9">
    <source>
        <dbReference type="PROSITE" id="PS51405"/>
    </source>
</evidence>
<comment type="caution">
    <text evidence="10">The sequence shown here is derived from an EMBL/GenBank/DDBJ whole genome shotgun (WGS) entry which is preliminary data.</text>
</comment>
<feature type="region of interest" description="Disordered" evidence="8">
    <location>
        <begin position="112"/>
        <end position="137"/>
    </location>
</feature>
<keyword evidence="6" id="KW-0408">Iron</keyword>
<proteinExistence type="inferred from homology"/>
<evidence type="ECO:0000256" key="5">
    <source>
        <dbReference type="ARBA" id="ARBA00023002"/>
    </source>
</evidence>
<keyword evidence="2" id="KW-0575">Peroxidase</keyword>